<keyword evidence="9" id="KW-1185">Reference proteome</keyword>
<reference evidence="8 9" key="1">
    <citation type="submission" date="2020-08" db="EMBL/GenBank/DDBJ databases">
        <title>Genomic Encyclopedia of Type Strains, Phase IV (KMG-IV): sequencing the most valuable type-strain genomes for metagenomic binning, comparative biology and taxonomic classification.</title>
        <authorList>
            <person name="Goeker M."/>
        </authorList>
    </citation>
    <scope>NUCLEOTIDE SEQUENCE [LARGE SCALE GENOMIC DNA]</scope>
    <source>
        <strain evidence="8 9">DSM 105481</strain>
    </source>
</reference>
<evidence type="ECO:0000256" key="1">
    <source>
        <dbReference type="ARBA" id="ARBA00004418"/>
    </source>
</evidence>
<dbReference type="PROSITE" id="PS51257">
    <property type="entry name" value="PROKAR_LIPOPROTEIN"/>
    <property type="match status" value="1"/>
</dbReference>
<evidence type="ECO:0000259" key="7">
    <source>
        <dbReference type="SMART" id="SM00062"/>
    </source>
</evidence>
<comment type="caution">
    <text evidence="8">The sequence shown here is derived from an EMBL/GenBank/DDBJ whole genome shotgun (WGS) entry which is preliminary data.</text>
</comment>
<evidence type="ECO:0000256" key="2">
    <source>
        <dbReference type="ARBA" id="ARBA00010742"/>
    </source>
</evidence>
<dbReference type="PANTHER" id="PTHR30024:SF42">
    <property type="entry name" value="ALIPHATIC SULFONATES-BINDING PROTEIN-RELATED"/>
    <property type="match status" value="1"/>
</dbReference>
<accession>A0ABR6CLK4</accession>
<keyword evidence="5" id="KW-0564">Palmitate</keyword>
<keyword evidence="6" id="KW-0449">Lipoprotein</keyword>
<keyword evidence="3" id="KW-0813">Transport</keyword>
<dbReference type="PANTHER" id="PTHR30024">
    <property type="entry name" value="ALIPHATIC SULFONATES-BINDING PROTEIN-RELATED"/>
    <property type="match status" value="1"/>
</dbReference>
<dbReference type="SMART" id="SM00062">
    <property type="entry name" value="PBPb"/>
    <property type="match status" value="1"/>
</dbReference>
<dbReference type="EMBL" id="JACJHX010000003">
    <property type="protein sequence ID" value="MBA9025924.1"/>
    <property type="molecule type" value="Genomic_DNA"/>
</dbReference>
<evidence type="ECO:0000256" key="6">
    <source>
        <dbReference type="ARBA" id="ARBA00023288"/>
    </source>
</evidence>
<evidence type="ECO:0000256" key="4">
    <source>
        <dbReference type="ARBA" id="ARBA00022729"/>
    </source>
</evidence>
<dbReference type="Proteomes" id="UP000626697">
    <property type="component" value="Unassembled WGS sequence"/>
</dbReference>
<gene>
    <name evidence="8" type="ORF">HNP81_001209</name>
</gene>
<sequence>MKHIKLGKRSYLFISLMIAVLLLTACGKVTGSNATSKELRIGYQKNGTTLMLKQKKQLEKDLEESGYKVTWSEFNTGSSILEALNAGSIDIAGAGDIPSIFALSKGSDFKYIASEPSSPKTEGILVSKDSSIKSLKDLKGKKIAFNKASIAQYLLNQALASVGLTLNDIEPMYLNPPDASIAFEQGQVDAWVVWDPYMTVSESKGNIILQDAQGIVPLRSFYFSSSKLAEKNPEIVEKIVQHIADTGNGINENPTEAATLLEKETNIPHATWEKVLGRKKSDVHFMDQQAVNDLQAEADDLLKLKLIDQEVKIAEHVWDPEKKK</sequence>
<evidence type="ECO:0000256" key="3">
    <source>
        <dbReference type="ARBA" id="ARBA00022448"/>
    </source>
</evidence>
<comment type="subcellular location">
    <subcellularLocation>
        <location evidence="1">Periplasm</location>
    </subcellularLocation>
</comment>
<protein>
    <submittedName>
        <fullName evidence="8">Sulfonate transport system substrate-binding protein</fullName>
    </submittedName>
</protein>
<dbReference type="SUPFAM" id="SSF53850">
    <property type="entry name" value="Periplasmic binding protein-like II"/>
    <property type="match status" value="1"/>
</dbReference>
<name>A0ABR6CLK4_9BACI</name>
<dbReference type="Pfam" id="PF09084">
    <property type="entry name" value="NMT1"/>
    <property type="match status" value="1"/>
</dbReference>
<organism evidence="8 9">
    <name type="scientific">Peribacillus huizhouensis</name>
    <dbReference type="NCBI Taxonomy" id="1501239"/>
    <lineage>
        <taxon>Bacteria</taxon>
        <taxon>Bacillati</taxon>
        <taxon>Bacillota</taxon>
        <taxon>Bacilli</taxon>
        <taxon>Bacillales</taxon>
        <taxon>Bacillaceae</taxon>
        <taxon>Peribacillus</taxon>
    </lineage>
</organism>
<comment type="similarity">
    <text evidence="2">Belongs to the bacterial solute-binding protein SsuA/TauA family.</text>
</comment>
<keyword evidence="4" id="KW-0732">Signal</keyword>
<dbReference type="InterPro" id="IPR010067">
    <property type="entry name" value="ABC_SsuA_sub-bd"/>
</dbReference>
<evidence type="ECO:0000313" key="8">
    <source>
        <dbReference type="EMBL" id="MBA9025924.1"/>
    </source>
</evidence>
<evidence type="ECO:0000256" key="5">
    <source>
        <dbReference type="ARBA" id="ARBA00023139"/>
    </source>
</evidence>
<dbReference type="NCBIfam" id="TIGR01728">
    <property type="entry name" value="SsuA_fam"/>
    <property type="match status" value="1"/>
</dbReference>
<feature type="domain" description="Solute-binding protein family 3/N-terminal" evidence="7">
    <location>
        <begin position="38"/>
        <end position="268"/>
    </location>
</feature>
<dbReference type="RefSeq" id="WP_182501911.1">
    <property type="nucleotide sequence ID" value="NZ_JACJHX010000003.1"/>
</dbReference>
<evidence type="ECO:0000313" key="9">
    <source>
        <dbReference type="Proteomes" id="UP000626697"/>
    </source>
</evidence>
<dbReference type="InterPro" id="IPR001638">
    <property type="entry name" value="Solute-binding_3/MltF_N"/>
</dbReference>
<proteinExistence type="inferred from homology"/>
<dbReference type="Gene3D" id="3.40.190.10">
    <property type="entry name" value="Periplasmic binding protein-like II"/>
    <property type="match status" value="2"/>
</dbReference>
<dbReference type="InterPro" id="IPR015168">
    <property type="entry name" value="SsuA/THI5"/>
</dbReference>